<dbReference type="Gene3D" id="2.160.20.80">
    <property type="entry name" value="E3 ubiquitin-protein ligase SopA"/>
    <property type="match status" value="2"/>
</dbReference>
<dbReference type="InterPro" id="IPR001646">
    <property type="entry name" value="5peptide_repeat"/>
</dbReference>
<gene>
    <name evidence="2" type="ORF">B0I31_103480</name>
</gene>
<proteinExistence type="predicted"/>
<evidence type="ECO:0000313" key="2">
    <source>
        <dbReference type="EMBL" id="PSL56724.1"/>
    </source>
</evidence>
<keyword evidence="1" id="KW-1133">Transmembrane helix</keyword>
<evidence type="ECO:0000256" key="1">
    <source>
        <dbReference type="SAM" id="Phobius"/>
    </source>
</evidence>
<sequence>MTGLAVTLWAGRPWETTALTWLGQWSPLRVAIVSIIVGILILQMWNHRSERDSESIPQKMRPLSARSIVLSAIILLGIGITATVLLLKKFGNGTPSEQLDAIRTASTIIIGTGGAAALLLAARRQRATELTLTHQQDVARSTEHDATERRITELFTKAVEQLGSEKFAVRHGGLYALERLAQDNPRHRQTVVNVLCAYLRAPYESDFAPTAPTRQKLRRPYRIQPIFRQTVEASPPGTKSTPSIESDLKQEREVRLAAQLILNVHLRSPTLQESMSDDFWPDIDLDLRGATLIDFDLSTCVVRRANFGSAVFAGTTNFDGTIFTAPAHFRNSRFDENASFEKSSFQGIAIFAEATFNGYTTFAKAEFRRPTSFIDANFEGVVNFVRVQFNRKAYYTSARFKKDASFWRSRFSRRAEFNDTIFQQLAYFGYCRFKRNATFFGSRFERKADFVKCRFGSAAIFSQAHFVTNSDFSHASFQGSTTFRLCHFQKSADFTEAQFKHDASFEQVIFARVANLSDVKFEGVNTSFKSAQFIGPLLCSDPSTLARSEFSTALVRLAGTNKDFWWPLKFSLVGSQNLGDDWGVLIDTGAVVGSDTLTRPTT</sequence>
<feature type="transmembrane region" description="Helical" evidence="1">
    <location>
        <begin position="28"/>
        <end position="46"/>
    </location>
</feature>
<evidence type="ECO:0000313" key="3">
    <source>
        <dbReference type="Proteomes" id="UP000241118"/>
    </source>
</evidence>
<keyword evidence="3" id="KW-1185">Reference proteome</keyword>
<dbReference type="EMBL" id="PYAX01000003">
    <property type="protein sequence ID" value="PSL56724.1"/>
    <property type="molecule type" value="Genomic_DNA"/>
</dbReference>
<reference evidence="2 3" key="1">
    <citation type="submission" date="2018-03" db="EMBL/GenBank/DDBJ databases">
        <title>Genomic Encyclopedia of Type Strains, Phase III (KMG-III): the genomes of soil and plant-associated and newly described type strains.</title>
        <authorList>
            <person name="Whitman W."/>
        </authorList>
    </citation>
    <scope>NUCLEOTIDE SEQUENCE [LARGE SCALE GENOMIC DNA]</scope>
    <source>
        <strain evidence="2 3">CGMCC 4.7097</strain>
    </source>
</reference>
<accession>A0A2P8IE43</accession>
<keyword evidence="1" id="KW-0472">Membrane</keyword>
<protein>
    <submittedName>
        <fullName evidence="2">Uncharacterized protein YjbI with pentapeptide repeats</fullName>
    </submittedName>
</protein>
<dbReference type="Pfam" id="PF13576">
    <property type="entry name" value="Pentapeptide_3"/>
    <property type="match status" value="2"/>
</dbReference>
<dbReference type="Proteomes" id="UP000241118">
    <property type="component" value="Unassembled WGS sequence"/>
</dbReference>
<name>A0A2P8IE43_SACCR</name>
<keyword evidence="1" id="KW-0812">Transmembrane</keyword>
<dbReference type="AlphaFoldDB" id="A0A2P8IE43"/>
<comment type="caution">
    <text evidence="2">The sequence shown here is derived from an EMBL/GenBank/DDBJ whole genome shotgun (WGS) entry which is preliminary data.</text>
</comment>
<organism evidence="2 3">
    <name type="scientific">Saccharothrix carnea</name>
    <dbReference type="NCBI Taxonomy" id="1280637"/>
    <lineage>
        <taxon>Bacteria</taxon>
        <taxon>Bacillati</taxon>
        <taxon>Actinomycetota</taxon>
        <taxon>Actinomycetes</taxon>
        <taxon>Pseudonocardiales</taxon>
        <taxon>Pseudonocardiaceae</taxon>
        <taxon>Saccharothrix</taxon>
    </lineage>
</organism>
<feature type="transmembrane region" description="Helical" evidence="1">
    <location>
        <begin position="67"/>
        <end position="87"/>
    </location>
</feature>
<dbReference type="RefSeq" id="WP_181320086.1">
    <property type="nucleotide sequence ID" value="NZ_PYAX01000003.1"/>
</dbReference>